<sequence length="477" mass="51876">MKLPSGPDAGQRPQTPCRRIQTGARRGFPGSAPGPPAALLSGCSQRPAPGRAQTPGPAAYPPLLSGGSHLSVGALLLQRGQLHFQLLLCLQFIGSKHQAYGQALGFPVQIGILSFPLLHHLVQVDLQRSFVLLAALQLLLNTGIKLCALLLSLLEPLVLLLQLLLRLIQLLYKMVGEGAGYERNKLGGEFSDGGLQEVASLVEHSRLSLTGLDLGTQVLSLSFQLAHNVLSLLQQSLQVLDLLVLVSNLTQHLLQRLQLLVLLLGFLQLVLHLGMLHLQLRNLFLQLPHLLNPLYELRAGLLQGGFGPRGPSLELLNLELPLSQAALSALLGSRLSSQTLVQFLRLDLHQLLLQYLHILHSRPLQLGGRTGTVRGRQAPPRAPFLLLARSIGPDGDCCSPEAPAREKGLRQFQSSGRQEHANGMPMLRVCHRYRCLVAAECGTSSSMANPSIETNTERFWYRVKGGGLQESHGDFVK</sequence>
<gene>
    <name evidence="2" type="ORF">EYF80_032369</name>
</gene>
<evidence type="ECO:0000256" key="1">
    <source>
        <dbReference type="SAM" id="MobiDB-lite"/>
    </source>
</evidence>
<reference evidence="2 3" key="1">
    <citation type="submission" date="2019-03" db="EMBL/GenBank/DDBJ databases">
        <title>First draft genome of Liparis tanakae, snailfish: a comprehensive survey of snailfish specific genes.</title>
        <authorList>
            <person name="Kim W."/>
            <person name="Song I."/>
            <person name="Jeong J.-H."/>
            <person name="Kim D."/>
            <person name="Kim S."/>
            <person name="Ryu S."/>
            <person name="Song J.Y."/>
            <person name="Lee S.K."/>
        </authorList>
    </citation>
    <scope>NUCLEOTIDE SEQUENCE [LARGE SCALE GENOMIC DNA]</scope>
    <source>
        <tissue evidence="2">Muscle</tissue>
    </source>
</reference>
<comment type="caution">
    <text evidence="2">The sequence shown here is derived from an EMBL/GenBank/DDBJ whole genome shotgun (WGS) entry which is preliminary data.</text>
</comment>
<evidence type="ECO:0000313" key="3">
    <source>
        <dbReference type="Proteomes" id="UP000314294"/>
    </source>
</evidence>
<keyword evidence="3" id="KW-1185">Reference proteome</keyword>
<feature type="compositionally biased region" description="Low complexity" evidence="1">
    <location>
        <begin position="23"/>
        <end position="36"/>
    </location>
</feature>
<dbReference type="Proteomes" id="UP000314294">
    <property type="component" value="Unassembled WGS sequence"/>
</dbReference>
<dbReference type="AlphaFoldDB" id="A0A4Z2GVZ4"/>
<accession>A0A4Z2GVZ4</accession>
<proteinExistence type="predicted"/>
<organism evidence="2 3">
    <name type="scientific">Liparis tanakae</name>
    <name type="common">Tanaka's snailfish</name>
    <dbReference type="NCBI Taxonomy" id="230148"/>
    <lineage>
        <taxon>Eukaryota</taxon>
        <taxon>Metazoa</taxon>
        <taxon>Chordata</taxon>
        <taxon>Craniata</taxon>
        <taxon>Vertebrata</taxon>
        <taxon>Euteleostomi</taxon>
        <taxon>Actinopterygii</taxon>
        <taxon>Neopterygii</taxon>
        <taxon>Teleostei</taxon>
        <taxon>Neoteleostei</taxon>
        <taxon>Acanthomorphata</taxon>
        <taxon>Eupercaria</taxon>
        <taxon>Perciformes</taxon>
        <taxon>Cottioidei</taxon>
        <taxon>Cottales</taxon>
        <taxon>Liparidae</taxon>
        <taxon>Liparis</taxon>
    </lineage>
</organism>
<dbReference type="EMBL" id="SRLO01000406">
    <property type="protein sequence ID" value="TNN57400.1"/>
    <property type="molecule type" value="Genomic_DNA"/>
</dbReference>
<protein>
    <submittedName>
        <fullName evidence="2">Uncharacterized protein</fullName>
    </submittedName>
</protein>
<name>A0A4Z2GVZ4_9TELE</name>
<feature type="region of interest" description="Disordered" evidence="1">
    <location>
        <begin position="1"/>
        <end position="36"/>
    </location>
</feature>
<evidence type="ECO:0000313" key="2">
    <source>
        <dbReference type="EMBL" id="TNN57400.1"/>
    </source>
</evidence>